<feature type="transmembrane region" description="Helical" evidence="1">
    <location>
        <begin position="373"/>
        <end position="390"/>
    </location>
</feature>
<name>A0ABT4VFU8_9HELI</name>
<evidence type="ECO:0000313" key="5">
    <source>
        <dbReference type="Proteomes" id="UP001210261"/>
    </source>
</evidence>
<evidence type="ECO:0000259" key="2">
    <source>
        <dbReference type="Pfam" id="PF02516"/>
    </source>
</evidence>
<reference evidence="4 5" key="1">
    <citation type="submission" date="2023-01" db="EMBL/GenBank/DDBJ databases">
        <title>Description of Helicobacter ibis sp. nov. isolated from faecal droppings of black-faced ibis (Theristicus melanopis).</title>
        <authorList>
            <person name="Lopez-Cantillo M."/>
            <person name="Vidal-Veuthey B."/>
            <person name="Mella A."/>
            <person name="De La Haba R."/>
            <person name="Collado L."/>
        </authorList>
    </citation>
    <scope>NUCLEOTIDE SEQUENCE [LARGE SCALE GENOMIC DNA]</scope>
    <source>
        <strain evidence="4 5">A82</strain>
    </source>
</reference>
<feature type="domain" description="Oligosaccharyl transferase STT3 N-terminal" evidence="2">
    <location>
        <begin position="118"/>
        <end position="428"/>
    </location>
</feature>
<evidence type="ECO:0000259" key="3">
    <source>
        <dbReference type="Pfam" id="PF21436"/>
    </source>
</evidence>
<dbReference type="RefSeq" id="WP_271021922.1">
    <property type="nucleotide sequence ID" value="NZ_JAQHXR010000005.1"/>
</dbReference>
<feature type="transmembrane region" description="Helical" evidence="1">
    <location>
        <begin position="125"/>
        <end position="147"/>
    </location>
</feature>
<accession>A0ABT4VFU8</accession>
<keyword evidence="5" id="KW-1185">Reference proteome</keyword>
<gene>
    <name evidence="4" type="ORF">PF021_07765</name>
</gene>
<sequence>MKGRNTEKEKQEEALNSQRDKKDSILESFFSKHKDAYLHCLFIFTICFVYFLFQYLEFYKFAQNPQNFINDTLILTSYDSYYYAKFAKEFALSNIKEQLSLLSSIPPLSILGGILSAIFKETAFTYSSVVFGVIFGIIMYVCILQILQFTNTESTTQNKILALIGSMLSLLAPHYFQRTIIGYFDTDMLILSLPLLSILFLWKYILQGRSYSLLAFGIFSIASINWHNGISSILLSSFMLYLLYATIKKELQLDIISVFLIALTPFSYSFVALFIVFVLKKYKYLILVISIIYAYYFGLFNPIISQVNAYLFGEIQHSNSYIYTSVVNLILETTPATFIDMASRSGGIIVFICGIFGFCVIGLIFALKNRNFAYIYLLLIPFLLLGIASFKLGVRFSMFLSPIIAIGIVLLIAFLLHKLQKYKNIILGMSIIALGLFIACMKYEIPQPILSKSEIQSLQKLPIKNGDIAFSWWDYGYAISYFTESITLLDGGRHAGIINYPIAEILLNTNQRFAKNLSIKLAQNMKSMEKSQWNFIFTNSLNNQTPLEYIKTLENTNIKKDSNYDIFWIIPYRMIPLVANINKFRNINPQNGKTLQNSGIFNFKNNVLTIDETYKNSNVLQWILFNNNKEMELILKNDKIVVYKIKD</sequence>
<feature type="transmembrane region" description="Helical" evidence="1">
    <location>
        <begin position="213"/>
        <end position="243"/>
    </location>
</feature>
<feature type="transmembrane region" description="Helical" evidence="1">
    <location>
        <begin position="159"/>
        <end position="176"/>
    </location>
</feature>
<dbReference type="EMBL" id="JAQHXR010000005">
    <property type="protein sequence ID" value="MDA3969562.1"/>
    <property type="molecule type" value="Genomic_DNA"/>
</dbReference>
<feature type="transmembrane region" description="Helical" evidence="1">
    <location>
        <begin position="284"/>
        <end position="304"/>
    </location>
</feature>
<dbReference type="Gene3D" id="3.40.1380.40">
    <property type="match status" value="1"/>
</dbReference>
<feature type="domain" description="STT3/PglB/AglB core" evidence="3">
    <location>
        <begin position="467"/>
        <end position="588"/>
    </location>
</feature>
<feature type="transmembrane region" description="Helical" evidence="1">
    <location>
        <begin position="396"/>
        <end position="416"/>
    </location>
</feature>
<dbReference type="Proteomes" id="UP001210261">
    <property type="component" value="Unassembled WGS sequence"/>
</dbReference>
<feature type="transmembrane region" description="Helical" evidence="1">
    <location>
        <begin position="36"/>
        <end position="53"/>
    </location>
</feature>
<protein>
    <submittedName>
        <fullName evidence="4">Peptide transporter</fullName>
    </submittedName>
</protein>
<feature type="transmembrane region" description="Helical" evidence="1">
    <location>
        <begin position="255"/>
        <end position="277"/>
    </location>
</feature>
<organism evidence="4 5">
    <name type="scientific">Helicobacter ibis</name>
    <dbReference type="NCBI Taxonomy" id="2962633"/>
    <lineage>
        <taxon>Bacteria</taxon>
        <taxon>Pseudomonadati</taxon>
        <taxon>Campylobacterota</taxon>
        <taxon>Epsilonproteobacteria</taxon>
        <taxon>Campylobacterales</taxon>
        <taxon>Helicobacteraceae</taxon>
        <taxon>Helicobacter</taxon>
    </lineage>
</organism>
<comment type="caution">
    <text evidence="4">The sequence shown here is derived from an EMBL/GenBank/DDBJ whole genome shotgun (WGS) entry which is preliminary data.</text>
</comment>
<feature type="transmembrane region" description="Helical" evidence="1">
    <location>
        <begin position="348"/>
        <end position="366"/>
    </location>
</feature>
<evidence type="ECO:0000256" key="1">
    <source>
        <dbReference type="SAM" id="Phobius"/>
    </source>
</evidence>
<evidence type="ECO:0000313" key="4">
    <source>
        <dbReference type="EMBL" id="MDA3969562.1"/>
    </source>
</evidence>
<dbReference type="Pfam" id="PF02516">
    <property type="entry name" value="STT3"/>
    <property type="match status" value="1"/>
</dbReference>
<proteinExistence type="predicted"/>
<dbReference type="InterPro" id="IPR048999">
    <property type="entry name" value="STT3-PglB_core"/>
</dbReference>
<feature type="transmembrane region" description="Helical" evidence="1">
    <location>
        <begin position="425"/>
        <end position="445"/>
    </location>
</feature>
<keyword evidence="1" id="KW-0472">Membrane</keyword>
<keyword evidence="1" id="KW-0812">Transmembrane</keyword>
<keyword evidence="1" id="KW-1133">Transmembrane helix</keyword>
<dbReference type="InterPro" id="IPR048307">
    <property type="entry name" value="STT3_N"/>
</dbReference>
<feature type="transmembrane region" description="Helical" evidence="1">
    <location>
        <begin position="188"/>
        <end position="206"/>
    </location>
</feature>
<dbReference type="Pfam" id="PF21436">
    <property type="entry name" value="STT3-PglB_core"/>
    <property type="match status" value="1"/>
</dbReference>